<feature type="domain" description="Helicase ATP-binding" evidence="3">
    <location>
        <begin position="328"/>
        <end position="477"/>
    </location>
</feature>
<dbReference type="RefSeq" id="WP_149400800.1">
    <property type="nucleotide sequence ID" value="NZ_BIXY01000014.1"/>
</dbReference>
<dbReference type="Pfam" id="PF00271">
    <property type="entry name" value="Helicase_C"/>
    <property type="match status" value="1"/>
</dbReference>
<dbReference type="AlphaFoldDB" id="A0A5A5T9U9"/>
<keyword evidence="1" id="KW-0378">Hydrolase</keyword>
<evidence type="ECO:0000256" key="1">
    <source>
        <dbReference type="ARBA" id="ARBA00022801"/>
    </source>
</evidence>
<dbReference type="SUPFAM" id="SSF52540">
    <property type="entry name" value="P-loop containing nucleoside triphosphate hydrolases"/>
    <property type="match status" value="1"/>
</dbReference>
<dbReference type="InterPro" id="IPR027417">
    <property type="entry name" value="P-loop_NTPase"/>
</dbReference>
<evidence type="ECO:0000259" key="4">
    <source>
        <dbReference type="PROSITE" id="PS51194"/>
    </source>
</evidence>
<evidence type="ECO:0000259" key="3">
    <source>
        <dbReference type="PROSITE" id="PS51192"/>
    </source>
</evidence>
<evidence type="ECO:0000256" key="2">
    <source>
        <dbReference type="SAM" id="MobiDB-lite"/>
    </source>
</evidence>
<sequence>MSYDESDEKQRTYPETASEALDTKMQQSSLWSHDELLPDLPFVIDNQHAYMSEVLSRLLQRHQGHALDIATAYFNVGGWNLLAPAITALGTFRLLLGDDLESGSDIGLTEKAEKPIKGLIRELSEESFNEKTLRLIEDLIAFLRQDNVLVRHYTKSFLHAKCYLFYGDSDFLRFSPQTAIVGSSNFTRAGLYASRELNLVHRATLDEQEVAPKRMLGIIEKSERQQLAALPDDQRMRAANIPGLLAMHQLNTWYEDSWNEASDFKDDLIDLLNSSKFGRKEYTPYQIYMKAIFEYFRDEVESENDTNNGIRSAVELSEFQEDAVKKARRILERYDGVMIADSVGLGKTWIGKKLLEDYAYHRRYKALVICPAALQKMWHDELFSAGISARVITQEALGRESFDFYDIHDADIVLIDESHNFRNHTTRRYENLERLLAANQRRGANSGTRKKLILLTATPINNSVFDLYNQINLFTGGDLSYFATAGIGDLKSYFAAARRNTRQQESSVALFNLLEEVVVRRTRPFIKKTYPDALIKGEPIRWPERKLRTIRYQLEDTYEGIYNRVVDQIEGLRLAPYRLETYKRKGIERDTFEEGREEALAGIFKSRYLKRFESSIEAFRISVRRALEFLETFESYINAGKVLDSAHFQKALRFLEREDEEDDATIPDSRADDIDSHAEASQFIEKLPKLDSAQYDLKRLKSDLRKDVTALREIWQHINVITPGQDAKLNQLKELLAGDLKGKKILIFTYYKDTARYVTQQLCSNNPSVVAWRHLLGDPTIRRMDSSADARERAKLVTCFAPRINKRDDIIGTDQEIDILISTDVLSEGQNLQDCGILINYDLHWNPTRMIQRAGRIDRLGTSFETLWVMNMFPDDGLEHLLGLVESLSLKISEIDRNGLLDASILGEVAHPQNFNTLKRIEGEDNGVVEEQEQFAELVSSEFLLQSLKDLLDKGMRQHLELLPDGIHSGLMGQGAKGVFFYFTTKEKKPRLNGQSKSGKESKEVKRQHFWRYIDISQHHQGGEIEENRYLITNRIQCEPDTPRFMPIADEINIFTLQEKVIDSIMRHAAEQVAREEAPRQLDPSQQAVTQILSVYLTQSIDKRAEILEALQRLQAPQPRVYIKSLKKAYDLFKRNRNLEELLQAARNIGEISEPKGKENEEPTQKNRLKREDLKLICFEYIW</sequence>
<organism evidence="5 6">
    <name type="scientific">Dictyobacter arantiisoli</name>
    <dbReference type="NCBI Taxonomy" id="2014874"/>
    <lineage>
        <taxon>Bacteria</taxon>
        <taxon>Bacillati</taxon>
        <taxon>Chloroflexota</taxon>
        <taxon>Ktedonobacteria</taxon>
        <taxon>Ktedonobacterales</taxon>
        <taxon>Dictyobacteraceae</taxon>
        <taxon>Dictyobacter</taxon>
    </lineage>
</organism>
<gene>
    <name evidence="5" type="ORF">KDI_13570</name>
</gene>
<dbReference type="InterPro" id="IPR049730">
    <property type="entry name" value="SNF2/RAD54-like_C"/>
</dbReference>
<comment type="caution">
    <text evidence="5">The sequence shown here is derived from an EMBL/GenBank/DDBJ whole genome shotgun (WGS) entry which is preliminary data.</text>
</comment>
<dbReference type="Gene3D" id="3.40.50.10810">
    <property type="entry name" value="Tandem AAA-ATPase domain"/>
    <property type="match status" value="2"/>
</dbReference>
<dbReference type="SMART" id="SM00487">
    <property type="entry name" value="DEXDc"/>
    <property type="match status" value="1"/>
</dbReference>
<dbReference type="PROSITE" id="PS51194">
    <property type="entry name" value="HELICASE_CTER"/>
    <property type="match status" value="1"/>
</dbReference>
<evidence type="ECO:0000313" key="6">
    <source>
        <dbReference type="Proteomes" id="UP000322530"/>
    </source>
</evidence>
<dbReference type="PROSITE" id="PS51192">
    <property type="entry name" value="HELICASE_ATP_BIND_1"/>
    <property type="match status" value="1"/>
</dbReference>
<dbReference type="InterPro" id="IPR014001">
    <property type="entry name" value="Helicase_ATP-bd"/>
</dbReference>
<accession>A0A5A5T9U9</accession>
<dbReference type="Gene3D" id="3.40.50.300">
    <property type="entry name" value="P-loop containing nucleotide triphosphate hydrolases"/>
    <property type="match status" value="1"/>
</dbReference>
<dbReference type="GO" id="GO:0005524">
    <property type="term" value="F:ATP binding"/>
    <property type="evidence" value="ECO:0007669"/>
    <property type="project" value="InterPro"/>
</dbReference>
<dbReference type="CDD" id="cd18793">
    <property type="entry name" value="SF2_C_SNF"/>
    <property type="match status" value="1"/>
</dbReference>
<protein>
    <recommendedName>
        <fullName evidence="7">Helicase</fullName>
    </recommendedName>
</protein>
<name>A0A5A5T9U9_9CHLR</name>
<dbReference type="OrthoDB" id="9814088at2"/>
<dbReference type="PANTHER" id="PTHR45766:SF6">
    <property type="entry name" value="SWI_SNF-RELATED MATRIX-ASSOCIATED ACTIN-DEPENDENT REGULATOR OF CHROMATIN SUBFAMILY A-LIKE PROTEIN 1"/>
    <property type="match status" value="1"/>
</dbReference>
<reference evidence="5 6" key="1">
    <citation type="submission" date="2019-01" db="EMBL/GenBank/DDBJ databases">
        <title>Draft genome sequence of Dictyobacter sp. Uno17.</title>
        <authorList>
            <person name="Wang C.M."/>
            <person name="Zheng Y."/>
            <person name="Sakai Y."/>
            <person name="Abe K."/>
            <person name="Yokota A."/>
            <person name="Yabe S."/>
        </authorList>
    </citation>
    <scope>NUCLEOTIDE SEQUENCE [LARGE SCALE GENOMIC DNA]</scope>
    <source>
        <strain evidence="5 6">Uno17</strain>
    </source>
</reference>
<feature type="domain" description="Helicase C-terminal" evidence="4">
    <location>
        <begin position="728"/>
        <end position="903"/>
    </location>
</feature>
<dbReference type="InterPro" id="IPR038718">
    <property type="entry name" value="SNF2-like_sf"/>
</dbReference>
<dbReference type="Proteomes" id="UP000322530">
    <property type="component" value="Unassembled WGS sequence"/>
</dbReference>
<dbReference type="GO" id="GO:0016787">
    <property type="term" value="F:hydrolase activity"/>
    <property type="evidence" value="ECO:0007669"/>
    <property type="project" value="UniProtKB-KW"/>
</dbReference>
<dbReference type="PANTHER" id="PTHR45766">
    <property type="entry name" value="DNA ANNEALING HELICASE AND ENDONUCLEASE ZRANB3 FAMILY MEMBER"/>
    <property type="match status" value="1"/>
</dbReference>
<dbReference type="Gene3D" id="3.30.870.10">
    <property type="entry name" value="Endonuclease Chain A"/>
    <property type="match status" value="1"/>
</dbReference>
<keyword evidence="6" id="KW-1185">Reference proteome</keyword>
<evidence type="ECO:0008006" key="7">
    <source>
        <dbReference type="Google" id="ProtNLM"/>
    </source>
</evidence>
<dbReference type="SMART" id="SM00490">
    <property type="entry name" value="HELICc"/>
    <property type="match status" value="1"/>
</dbReference>
<evidence type="ECO:0000313" key="5">
    <source>
        <dbReference type="EMBL" id="GCF07793.1"/>
    </source>
</evidence>
<dbReference type="InterPro" id="IPR001650">
    <property type="entry name" value="Helicase_C-like"/>
</dbReference>
<proteinExistence type="predicted"/>
<dbReference type="EMBL" id="BIXY01000014">
    <property type="protein sequence ID" value="GCF07793.1"/>
    <property type="molecule type" value="Genomic_DNA"/>
</dbReference>
<feature type="region of interest" description="Disordered" evidence="2">
    <location>
        <begin position="1"/>
        <end position="21"/>
    </location>
</feature>